<protein>
    <submittedName>
        <fullName evidence="3">LLM class flavin-dependent oxidoreductase</fullName>
    </submittedName>
</protein>
<keyword evidence="1" id="KW-0560">Oxidoreductase</keyword>
<dbReference type="InParanoid" id="A0A7L4YLR5"/>
<dbReference type="EMBL" id="CP047156">
    <property type="protein sequence ID" value="QHC00211.1"/>
    <property type="molecule type" value="Genomic_DNA"/>
</dbReference>
<dbReference type="InterPro" id="IPR011251">
    <property type="entry name" value="Luciferase-like_dom"/>
</dbReference>
<dbReference type="Proteomes" id="UP000463857">
    <property type="component" value="Chromosome"/>
</dbReference>
<name>A0A7L4YLR5_9ACTN</name>
<dbReference type="GO" id="GO:0016705">
    <property type="term" value="F:oxidoreductase activity, acting on paired donors, with incorporation or reduction of molecular oxygen"/>
    <property type="evidence" value="ECO:0007669"/>
    <property type="project" value="InterPro"/>
</dbReference>
<evidence type="ECO:0000313" key="3">
    <source>
        <dbReference type="EMBL" id="QHC00211.1"/>
    </source>
</evidence>
<evidence type="ECO:0000259" key="2">
    <source>
        <dbReference type="Pfam" id="PF00296"/>
    </source>
</evidence>
<sequence>MALGTGPLFSLGLPLPLDRSGNLDTLAVTAERLGYDLFSLTDHPYGESAPEAYAALAYLLGRTTTISGYVGVTNLPLRPAPMLARTLSTLTALSGNRVVLGLGSGGFPDAIARMGVERLSPKQAVDAFEEAIVLIHELSGGGGRVSHREGHYQVTAIAPSAEPAPPIWTGSGGPRALAITGRLADGWIPPQGAGWDSTTYRDGIAIITDAAHAAGRDLSTFTTMFNVNGVLSASDLPSTRNPEGRWVGGSARQWVDQLTQALALPGRIGFNGAVTDESGAMSLELLDQFADEVMAPVRAAAPAAG</sequence>
<dbReference type="PANTHER" id="PTHR43244">
    <property type="match status" value="1"/>
</dbReference>
<accession>A0A7L4YLR5</accession>
<dbReference type="RefSeq" id="WP_159544468.1">
    <property type="nucleotide sequence ID" value="NZ_CP047156.1"/>
</dbReference>
<dbReference type="Pfam" id="PF00296">
    <property type="entry name" value="Bac_luciferase"/>
    <property type="match status" value="1"/>
</dbReference>
<dbReference type="PANTHER" id="PTHR43244:SF1">
    <property type="entry name" value="5,10-METHYLENETETRAHYDROMETHANOPTERIN REDUCTASE"/>
    <property type="match status" value="1"/>
</dbReference>
<dbReference type="AlphaFoldDB" id="A0A7L4YLR5"/>
<dbReference type="OrthoDB" id="9775082at2"/>
<dbReference type="CDD" id="cd01097">
    <property type="entry name" value="Tetrahydromethanopterin_reductase"/>
    <property type="match status" value="1"/>
</dbReference>
<proteinExistence type="predicted"/>
<feature type="domain" description="Luciferase-like" evidence="2">
    <location>
        <begin position="23"/>
        <end position="228"/>
    </location>
</feature>
<dbReference type="KEGG" id="eke:EK0264_07930"/>
<dbReference type="Gene3D" id="3.20.20.30">
    <property type="entry name" value="Luciferase-like domain"/>
    <property type="match status" value="1"/>
</dbReference>
<gene>
    <name evidence="3" type="ORF">EK0264_07930</name>
</gene>
<dbReference type="SUPFAM" id="SSF51679">
    <property type="entry name" value="Bacterial luciferase-like"/>
    <property type="match status" value="1"/>
</dbReference>
<reference evidence="3 4" key="1">
    <citation type="journal article" date="2018" name="Int. J. Syst. Evol. Microbiol.">
        <title>Epidermidibacterium keratini gen. nov., sp. nov., a member of the family Sporichthyaceae, isolated from keratin epidermis.</title>
        <authorList>
            <person name="Lee D.G."/>
            <person name="Trujillo M.E."/>
            <person name="Kang S."/>
            <person name="Nam J.J."/>
            <person name="Kim Y.J."/>
        </authorList>
    </citation>
    <scope>NUCLEOTIDE SEQUENCE [LARGE SCALE GENOMIC DNA]</scope>
    <source>
        <strain evidence="3 4">EPI-7</strain>
    </source>
</reference>
<dbReference type="InterPro" id="IPR036661">
    <property type="entry name" value="Luciferase-like_sf"/>
</dbReference>
<keyword evidence="4" id="KW-1185">Reference proteome</keyword>
<organism evidence="3 4">
    <name type="scientific">Epidermidibacterium keratini</name>
    <dbReference type="NCBI Taxonomy" id="1891644"/>
    <lineage>
        <taxon>Bacteria</taxon>
        <taxon>Bacillati</taxon>
        <taxon>Actinomycetota</taxon>
        <taxon>Actinomycetes</taxon>
        <taxon>Sporichthyales</taxon>
        <taxon>Sporichthyaceae</taxon>
        <taxon>Epidermidibacterium</taxon>
    </lineage>
</organism>
<evidence type="ECO:0000256" key="1">
    <source>
        <dbReference type="ARBA" id="ARBA00023002"/>
    </source>
</evidence>
<evidence type="ECO:0000313" key="4">
    <source>
        <dbReference type="Proteomes" id="UP000463857"/>
    </source>
</evidence>
<dbReference type="InterPro" id="IPR050564">
    <property type="entry name" value="F420-G6PD/mer"/>
</dbReference>